<reference evidence="2 3" key="1">
    <citation type="submission" date="2019-04" db="EMBL/GenBank/DDBJ databases">
        <authorList>
            <person name="Jiang L."/>
        </authorList>
    </citation>
    <scope>NUCLEOTIDE SEQUENCE [LARGE SCALE GENOMIC DNA]</scope>
    <source>
        <strain evidence="2 3">YIM 131853</strain>
    </source>
</reference>
<proteinExistence type="predicted"/>
<protein>
    <submittedName>
        <fullName evidence="2">Uncharacterized protein</fullName>
    </submittedName>
</protein>
<dbReference type="EMBL" id="SSSM01000004">
    <property type="protein sequence ID" value="THG30673.1"/>
    <property type="molecule type" value="Genomic_DNA"/>
</dbReference>
<dbReference type="Proteomes" id="UP000309133">
    <property type="component" value="Unassembled WGS sequence"/>
</dbReference>
<dbReference type="EMBL" id="SSSM01000003">
    <property type="protein sequence ID" value="THG31910.1"/>
    <property type="molecule type" value="Genomic_DNA"/>
</dbReference>
<dbReference type="AlphaFoldDB" id="A0A4S4FMZ6"/>
<comment type="caution">
    <text evidence="2">The sequence shown here is derived from an EMBL/GenBank/DDBJ whole genome shotgun (WGS) entry which is preliminary data.</text>
</comment>
<keyword evidence="3" id="KW-1185">Reference proteome</keyword>
<accession>A0A4S4FMZ6</accession>
<evidence type="ECO:0000313" key="1">
    <source>
        <dbReference type="EMBL" id="THG30673.1"/>
    </source>
</evidence>
<gene>
    <name evidence="2" type="ORF">E6C64_07660</name>
    <name evidence="1" type="ORF">E6C64_08515</name>
</gene>
<dbReference type="RefSeq" id="WP_136427030.1">
    <property type="nucleotide sequence ID" value="NZ_SSSM01000003.1"/>
</dbReference>
<sequence>MARSLDQILAELNPYYDPSRKVVQSQLDAVPGETEAGIAQAEAKLGVANENILNGARTRGLGFSGIPVGEQAKYAATDFAPAVAGLKATGAAKATTLAQSLSDLQLKAVSQAQGIRDNEIGADQSAATLAEQQRQFDLSYALQKSAAAAASSSTAGIGAYLTGTDKTATTSAAKPPAQYGFNDGKSASSGFYFVNASGQPITAAQYATATNQPIINVIQMMAKAGDKTSAAILKNSNQVKTGIGQFNPVDVQRYSYILGGA</sequence>
<evidence type="ECO:0000313" key="2">
    <source>
        <dbReference type="EMBL" id="THG31910.1"/>
    </source>
</evidence>
<name>A0A4S4FMZ6_9MICO</name>
<organism evidence="2 3">
    <name type="scientific">Naasia lichenicola</name>
    <dbReference type="NCBI Taxonomy" id="2565933"/>
    <lineage>
        <taxon>Bacteria</taxon>
        <taxon>Bacillati</taxon>
        <taxon>Actinomycetota</taxon>
        <taxon>Actinomycetes</taxon>
        <taxon>Micrococcales</taxon>
        <taxon>Microbacteriaceae</taxon>
        <taxon>Naasia</taxon>
    </lineage>
</organism>
<evidence type="ECO:0000313" key="3">
    <source>
        <dbReference type="Proteomes" id="UP000309133"/>
    </source>
</evidence>